<keyword evidence="2" id="KW-1185">Reference proteome</keyword>
<dbReference type="AlphaFoldDB" id="A0A7W8DY71"/>
<proteinExistence type="predicted"/>
<reference evidence="1 2" key="1">
    <citation type="submission" date="2020-08" db="EMBL/GenBank/DDBJ databases">
        <title>Genomic Encyclopedia of Type Strains, Phase IV (KMG-IV): sequencing the most valuable type-strain genomes for metagenomic binning, comparative biology and taxonomic classification.</title>
        <authorList>
            <person name="Goeker M."/>
        </authorList>
    </citation>
    <scope>NUCLEOTIDE SEQUENCE [LARGE SCALE GENOMIC DNA]</scope>
    <source>
        <strain evidence="1 2">DSM 12706</strain>
    </source>
</reference>
<gene>
    <name evidence="1" type="ORF">HNR60_001718</name>
</gene>
<comment type="caution">
    <text evidence="1">The sequence shown here is derived from an EMBL/GenBank/DDBJ whole genome shotgun (WGS) entry which is preliminary data.</text>
</comment>
<evidence type="ECO:0000313" key="1">
    <source>
        <dbReference type="EMBL" id="MBB5046969.1"/>
    </source>
</evidence>
<evidence type="ECO:0000313" key="2">
    <source>
        <dbReference type="Proteomes" id="UP000542353"/>
    </source>
</evidence>
<organism evidence="1 2">
    <name type="scientific">Rhodopseudomonas rhenobacensis</name>
    <dbReference type="NCBI Taxonomy" id="87461"/>
    <lineage>
        <taxon>Bacteria</taxon>
        <taxon>Pseudomonadati</taxon>
        <taxon>Pseudomonadota</taxon>
        <taxon>Alphaproteobacteria</taxon>
        <taxon>Hyphomicrobiales</taxon>
        <taxon>Nitrobacteraceae</taxon>
        <taxon>Rhodopseudomonas</taxon>
    </lineage>
</organism>
<dbReference type="Proteomes" id="UP000542353">
    <property type="component" value="Unassembled WGS sequence"/>
</dbReference>
<dbReference type="RefSeq" id="WP_184256357.1">
    <property type="nucleotide sequence ID" value="NZ_JACHIH010000007.1"/>
</dbReference>
<dbReference type="EMBL" id="JACHIH010000007">
    <property type="protein sequence ID" value="MBB5046969.1"/>
    <property type="molecule type" value="Genomic_DNA"/>
</dbReference>
<sequence length="58" mass="6688">MTDHDEREAIYMSFCTILLIERATLSEFAHSQLRAWVSGAVSIDVARLNIVQHRQRSN</sequence>
<accession>A0A7W8DY71</accession>
<protein>
    <submittedName>
        <fullName evidence="1">Uncharacterized protein</fullName>
    </submittedName>
</protein>
<name>A0A7W8DY71_9BRAD</name>